<dbReference type="Proteomes" id="UP000314294">
    <property type="component" value="Unassembled WGS sequence"/>
</dbReference>
<accession>A0A4Z2GVW1</accession>
<sequence length="151" mass="15803">MAAIQSMASQLAALGLSALEGSDITRARTALSACRGQAGSHRPHREELSPPLMSERHGVEKRISDSNTKTIPLSFFIELSLVRGNGNAAFSVRVPQAKDTCNRLGGSALLEAHEAVHDGAGAVGVRGVLEFGLTGLGVAFVTALFLRRAVV</sequence>
<keyword evidence="2" id="KW-1185">Reference proteome</keyword>
<gene>
    <name evidence="1" type="ORF">EYF80_032882</name>
</gene>
<organism evidence="1 2">
    <name type="scientific">Liparis tanakae</name>
    <name type="common">Tanaka's snailfish</name>
    <dbReference type="NCBI Taxonomy" id="230148"/>
    <lineage>
        <taxon>Eukaryota</taxon>
        <taxon>Metazoa</taxon>
        <taxon>Chordata</taxon>
        <taxon>Craniata</taxon>
        <taxon>Vertebrata</taxon>
        <taxon>Euteleostomi</taxon>
        <taxon>Actinopterygii</taxon>
        <taxon>Neopterygii</taxon>
        <taxon>Teleostei</taxon>
        <taxon>Neoteleostei</taxon>
        <taxon>Acanthomorphata</taxon>
        <taxon>Eupercaria</taxon>
        <taxon>Perciformes</taxon>
        <taxon>Cottioidei</taxon>
        <taxon>Cottales</taxon>
        <taxon>Liparidae</taxon>
        <taxon>Liparis</taxon>
    </lineage>
</organism>
<dbReference type="AlphaFoldDB" id="A0A4Z2GVW1"/>
<protein>
    <submittedName>
        <fullName evidence="1">Uncharacterized protein</fullName>
    </submittedName>
</protein>
<comment type="caution">
    <text evidence="1">The sequence shown here is derived from an EMBL/GenBank/DDBJ whole genome shotgun (WGS) entry which is preliminary data.</text>
</comment>
<evidence type="ECO:0000313" key="1">
    <source>
        <dbReference type="EMBL" id="TNN56892.1"/>
    </source>
</evidence>
<evidence type="ECO:0000313" key="2">
    <source>
        <dbReference type="Proteomes" id="UP000314294"/>
    </source>
</evidence>
<dbReference type="EMBL" id="SRLO01000418">
    <property type="protein sequence ID" value="TNN56892.1"/>
    <property type="molecule type" value="Genomic_DNA"/>
</dbReference>
<proteinExistence type="predicted"/>
<name>A0A4Z2GVW1_9TELE</name>
<reference evidence="1 2" key="1">
    <citation type="submission" date="2019-03" db="EMBL/GenBank/DDBJ databases">
        <title>First draft genome of Liparis tanakae, snailfish: a comprehensive survey of snailfish specific genes.</title>
        <authorList>
            <person name="Kim W."/>
            <person name="Song I."/>
            <person name="Jeong J.-H."/>
            <person name="Kim D."/>
            <person name="Kim S."/>
            <person name="Ryu S."/>
            <person name="Song J.Y."/>
            <person name="Lee S.K."/>
        </authorList>
    </citation>
    <scope>NUCLEOTIDE SEQUENCE [LARGE SCALE GENOMIC DNA]</scope>
    <source>
        <tissue evidence="1">Muscle</tissue>
    </source>
</reference>